<evidence type="ECO:0000313" key="1">
    <source>
        <dbReference type="Proteomes" id="UP000887579"/>
    </source>
</evidence>
<evidence type="ECO:0000313" key="2">
    <source>
        <dbReference type="WBParaSite" id="ES5_v2.g29840.t1"/>
    </source>
</evidence>
<name>A0AC34GJL1_9BILA</name>
<protein>
    <submittedName>
        <fullName evidence="2">Uncharacterized protein</fullName>
    </submittedName>
</protein>
<dbReference type="WBParaSite" id="ES5_v2.g29840.t1">
    <property type="protein sequence ID" value="ES5_v2.g29840.t1"/>
    <property type="gene ID" value="ES5_v2.g29840"/>
</dbReference>
<reference evidence="2" key="1">
    <citation type="submission" date="2022-11" db="UniProtKB">
        <authorList>
            <consortium name="WormBaseParasite"/>
        </authorList>
    </citation>
    <scope>IDENTIFICATION</scope>
</reference>
<accession>A0AC34GJL1</accession>
<dbReference type="Proteomes" id="UP000887579">
    <property type="component" value="Unplaced"/>
</dbReference>
<proteinExistence type="predicted"/>
<organism evidence="1 2">
    <name type="scientific">Panagrolaimus sp. ES5</name>
    <dbReference type="NCBI Taxonomy" id="591445"/>
    <lineage>
        <taxon>Eukaryota</taxon>
        <taxon>Metazoa</taxon>
        <taxon>Ecdysozoa</taxon>
        <taxon>Nematoda</taxon>
        <taxon>Chromadorea</taxon>
        <taxon>Rhabditida</taxon>
        <taxon>Tylenchina</taxon>
        <taxon>Panagrolaimomorpha</taxon>
        <taxon>Panagrolaimoidea</taxon>
        <taxon>Panagrolaimidae</taxon>
        <taxon>Panagrolaimus</taxon>
    </lineage>
</organism>
<sequence>MRAPRPNSGCHPHPSLRNSIRIRPPLHGQPEEDIYSLCGSERGIDVPSPLIPNGSIRHTRSVSNAMSSISVSVNRAPYALSKQSSKATIKPPPPYPGRVMTPTSSADFRPHDTSTPTPKDSRSTSTPPAPLKVTAKRRTATSYYENVDLPSSSPSTTES</sequence>